<dbReference type="Pfam" id="PF05742">
    <property type="entry name" value="TANGO2"/>
    <property type="match status" value="1"/>
</dbReference>
<dbReference type="EMBL" id="JAIQDJ010000001">
    <property type="protein sequence ID" value="MBZ4184912.1"/>
    <property type="molecule type" value="Genomic_DNA"/>
</dbReference>
<keyword evidence="2" id="KW-1185">Reference proteome</keyword>
<evidence type="ECO:0000313" key="2">
    <source>
        <dbReference type="Proteomes" id="UP001430290"/>
    </source>
</evidence>
<dbReference type="PANTHER" id="PTHR17985">
    <property type="entry name" value="SER/THR-RICH PROTEIN T10 IN DGCR REGION"/>
    <property type="match status" value="1"/>
</dbReference>
<organism evidence="1 2">
    <name type="scientific">Thermomonas beijingensis</name>
    <dbReference type="NCBI Taxonomy" id="2872701"/>
    <lineage>
        <taxon>Bacteria</taxon>
        <taxon>Pseudomonadati</taxon>
        <taxon>Pseudomonadota</taxon>
        <taxon>Gammaproteobacteria</taxon>
        <taxon>Lysobacterales</taxon>
        <taxon>Lysobacteraceae</taxon>
        <taxon>Thermomonas</taxon>
    </lineage>
</organism>
<name>A0ABS7TAN2_9GAMM</name>
<gene>
    <name evidence="1" type="ORF">K7B09_01060</name>
</gene>
<evidence type="ECO:0000313" key="1">
    <source>
        <dbReference type="EMBL" id="MBZ4184912.1"/>
    </source>
</evidence>
<dbReference type="RefSeq" id="WP_223625820.1">
    <property type="nucleotide sequence ID" value="NZ_JAIQDJ010000001.1"/>
</dbReference>
<comment type="caution">
    <text evidence="1">The sequence shown here is derived from an EMBL/GenBank/DDBJ whole genome shotgun (WGS) entry which is preliminary data.</text>
</comment>
<dbReference type="PANTHER" id="PTHR17985:SF8">
    <property type="entry name" value="TRANSPORT AND GOLGI ORGANIZATION PROTEIN 2 HOMOLOG"/>
    <property type="match status" value="1"/>
</dbReference>
<accession>A0ABS7TAN2</accession>
<dbReference type="Proteomes" id="UP001430290">
    <property type="component" value="Unassembled WGS sequence"/>
</dbReference>
<protein>
    <submittedName>
        <fullName evidence="1">NRDE family protein</fullName>
    </submittedName>
</protein>
<dbReference type="InterPro" id="IPR008551">
    <property type="entry name" value="TANGO2"/>
</dbReference>
<sequence>MCLVAFACNRHPRWRLVMVGNRDEFHPRPTAALAAWPDAPVLAGRDLRAGGTWMGLGRNGRVAVVTNLRDGSAQPFTGPSRGDLPIQFLTGNTDALSHAQAVAQIADQYAPFNLIVADTHTCAHIGPPASGRATQLTDGVHGISNGPLDAPWPKTRRLCTVLEDWARSAQTDLQPLWQALADERIADDADLPHTGIDLALERRLSAAFVRGTDYGTRACTVILVDHAGHGSIFERRFGPGGVFAGETVLHDSTLAST</sequence>
<reference evidence="1" key="1">
    <citation type="submission" date="2021-09" db="EMBL/GenBank/DDBJ databases">
        <authorList>
            <person name="Wu T."/>
            <person name="Guo S.Z."/>
        </authorList>
    </citation>
    <scope>NUCLEOTIDE SEQUENCE</scope>
    <source>
        <strain evidence="1">RSS-23</strain>
    </source>
</reference>
<proteinExistence type="predicted"/>